<evidence type="ECO:0000256" key="1">
    <source>
        <dbReference type="ARBA" id="ARBA00004752"/>
    </source>
</evidence>
<dbReference type="InterPro" id="IPR056203">
    <property type="entry name" value="Cds6_C"/>
</dbReference>
<dbReference type="Gene3D" id="2.40.440.10">
    <property type="entry name" value="L,D-transpeptidase catalytic domain-like"/>
    <property type="match status" value="1"/>
</dbReference>
<evidence type="ECO:0000256" key="2">
    <source>
        <dbReference type="ARBA" id="ARBA00022679"/>
    </source>
</evidence>
<gene>
    <name evidence="7" type="ORF">MNBD_GAMMA26-619</name>
</gene>
<dbReference type="InterPro" id="IPR005490">
    <property type="entry name" value="LD_TPept_cat_dom"/>
</dbReference>
<keyword evidence="5" id="KW-0961">Cell wall biogenesis/degradation</keyword>
<dbReference type="GO" id="GO:0016740">
    <property type="term" value="F:transferase activity"/>
    <property type="evidence" value="ECO:0007669"/>
    <property type="project" value="UniProtKB-KW"/>
</dbReference>
<evidence type="ECO:0000256" key="5">
    <source>
        <dbReference type="ARBA" id="ARBA00023316"/>
    </source>
</evidence>
<evidence type="ECO:0000313" key="7">
    <source>
        <dbReference type="EMBL" id="VAX05905.1"/>
    </source>
</evidence>
<dbReference type="PROSITE" id="PS52029">
    <property type="entry name" value="LD_TPASE"/>
    <property type="match status" value="1"/>
</dbReference>
<dbReference type="EMBL" id="UOFX01000010">
    <property type="protein sequence ID" value="VAX05905.1"/>
    <property type="molecule type" value="Genomic_DNA"/>
</dbReference>
<name>A0A3B1BI76_9ZZZZ</name>
<dbReference type="SUPFAM" id="SSF141523">
    <property type="entry name" value="L,D-transpeptidase catalytic domain-like"/>
    <property type="match status" value="1"/>
</dbReference>
<evidence type="ECO:0000256" key="3">
    <source>
        <dbReference type="ARBA" id="ARBA00022960"/>
    </source>
</evidence>
<keyword evidence="4" id="KW-0573">Peptidoglycan synthesis</keyword>
<evidence type="ECO:0000259" key="6">
    <source>
        <dbReference type="PROSITE" id="PS52029"/>
    </source>
</evidence>
<accession>A0A3B1BI76</accession>
<proteinExistence type="predicted"/>
<dbReference type="Pfam" id="PF24125">
    <property type="entry name" value="Cds6_C"/>
    <property type="match status" value="1"/>
</dbReference>
<evidence type="ECO:0000256" key="4">
    <source>
        <dbReference type="ARBA" id="ARBA00022984"/>
    </source>
</evidence>
<organism evidence="7">
    <name type="scientific">hydrothermal vent metagenome</name>
    <dbReference type="NCBI Taxonomy" id="652676"/>
    <lineage>
        <taxon>unclassified sequences</taxon>
        <taxon>metagenomes</taxon>
        <taxon>ecological metagenomes</taxon>
    </lineage>
</organism>
<protein>
    <submittedName>
        <fullName evidence="7">ErfK/YbiS/YcfS/YnhG</fullName>
    </submittedName>
</protein>
<reference evidence="7" key="1">
    <citation type="submission" date="2018-06" db="EMBL/GenBank/DDBJ databases">
        <authorList>
            <person name="Zhirakovskaya E."/>
        </authorList>
    </citation>
    <scope>NUCLEOTIDE SEQUENCE</scope>
</reference>
<dbReference type="GO" id="GO:0008360">
    <property type="term" value="P:regulation of cell shape"/>
    <property type="evidence" value="ECO:0007669"/>
    <property type="project" value="UniProtKB-KW"/>
</dbReference>
<dbReference type="Pfam" id="PF03734">
    <property type="entry name" value="YkuD"/>
    <property type="match status" value="1"/>
</dbReference>
<sequence length="399" mass="44856">MSLRCACLLIIISAILPLNAGASPDGSSSLESGLTEETLLVDTLNYIQEQRLDDALHSIETLVGLNPKFRLAQLVYGDLLLAKSKPISEFGNFSPDERTNINALREEARSRLRGHRSTPTKGTLPANLLRLASSQKQVVVIDLEMSRLYLFENKDNKLNLLANYYASSGKNGAVKLLEGDRKTPVGVYFVSQYIPGDELPDLYGAGAFPIDYPNPWDQRLGRTGHGIWLHGVPSNTYSLTPRSSNGCVAIANADFKSITPLIEIGKTPVIIAEKVDWQESSIIQKQRSSLEKSIEKWRQDWESLDMRRYATNYSRKFRSGKHNYSSWVERKTIINQRKTSINVGLSDMSIFSDPGEQGLAVVKFQQSYESNNYNGNADKRQYWKHEEDDVWRIVYEGAG</sequence>
<dbReference type="AlphaFoldDB" id="A0A3B1BI76"/>
<dbReference type="GO" id="GO:0071555">
    <property type="term" value="P:cell wall organization"/>
    <property type="evidence" value="ECO:0007669"/>
    <property type="project" value="UniProtKB-KW"/>
</dbReference>
<comment type="pathway">
    <text evidence="1">Cell wall biogenesis; peptidoglycan biosynthesis.</text>
</comment>
<keyword evidence="3" id="KW-0133">Cell shape</keyword>
<feature type="domain" description="L,D-TPase catalytic" evidence="6">
    <location>
        <begin position="137"/>
        <end position="272"/>
    </location>
</feature>
<dbReference type="GO" id="GO:0009252">
    <property type="term" value="P:peptidoglycan biosynthetic process"/>
    <property type="evidence" value="ECO:0007669"/>
    <property type="project" value="UniProtKB-UniPathway"/>
</dbReference>
<dbReference type="PANTHER" id="PTHR36699">
    <property type="entry name" value="LD-TRANSPEPTIDASE"/>
    <property type="match status" value="1"/>
</dbReference>
<dbReference type="InterPro" id="IPR038063">
    <property type="entry name" value="Transpep_catalytic_dom"/>
</dbReference>
<dbReference type="UniPathway" id="UPA00219"/>
<dbReference type="PANTHER" id="PTHR36699:SF1">
    <property type="entry name" value="L,D-TRANSPEPTIDASE YAFK-RELATED"/>
    <property type="match status" value="1"/>
</dbReference>
<dbReference type="CDD" id="cd16913">
    <property type="entry name" value="YkuD_like"/>
    <property type="match status" value="1"/>
</dbReference>
<keyword evidence="2" id="KW-0808">Transferase</keyword>